<proteinExistence type="predicted"/>
<evidence type="ECO:0000256" key="1">
    <source>
        <dbReference type="SAM" id="MobiDB-lite"/>
    </source>
</evidence>
<dbReference type="EMBL" id="JBBUTG010000022">
    <property type="protein sequence ID" value="MEK8033860.1"/>
    <property type="molecule type" value="Genomic_DNA"/>
</dbReference>
<protein>
    <submittedName>
        <fullName evidence="3">PilZ domain-containing protein</fullName>
    </submittedName>
</protein>
<dbReference type="SUPFAM" id="SSF141371">
    <property type="entry name" value="PilZ domain-like"/>
    <property type="match status" value="1"/>
</dbReference>
<feature type="domain" description="PilZ" evidence="2">
    <location>
        <begin position="17"/>
        <end position="118"/>
    </location>
</feature>
<dbReference type="Pfam" id="PF07238">
    <property type="entry name" value="PilZ"/>
    <property type="match status" value="1"/>
</dbReference>
<evidence type="ECO:0000313" key="4">
    <source>
        <dbReference type="Proteomes" id="UP001371218"/>
    </source>
</evidence>
<accession>A0ABU9BZ67</accession>
<comment type="caution">
    <text evidence="3">The sequence shown here is derived from an EMBL/GenBank/DDBJ whole genome shotgun (WGS) entry which is preliminary data.</text>
</comment>
<keyword evidence="4" id="KW-1185">Reference proteome</keyword>
<evidence type="ECO:0000313" key="3">
    <source>
        <dbReference type="EMBL" id="MEK8033860.1"/>
    </source>
</evidence>
<organism evidence="3 4">
    <name type="scientific">Ideonella lacteola</name>
    <dbReference type="NCBI Taxonomy" id="2984193"/>
    <lineage>
        <taxon>Bacteria</taxon>
        <taxon>Pseudomonadati</taxon>
        <taxon>Pseudomonadota</taxon>
        <taxon>Betaproteobacteria</taxon>
        <taxon>Burkholderiales</taxon>
        <taxon>Sphaerotilaceae</taxon>
        <taxon>Ideonella</taxon>
    </lineage>
</organism>
<reference evidence="3 4" key="1">
    <citation type="submission" date="2024-04" db="EMBL/GenBank/DDBJ databases">
        <title>Novel species of the genus Ideonella isolated from streams.</title>
        <authorList>
            <person name="Lu H."/>
        </authorList>
    </citation>
    <scope>NUCLEOTIDE SEQUENCE [LARGE SCALE GENOMIC DNA]</scope>
    <source>
        <strain evidence="3 4">DXS29W</strain>
    </source>
</reference>
<name>A0ABU9BZ67_9BURK</name>
<dbReference type="Proteomes" id="UP001371218">
    <property type="component" value="Unassembled WGS sequence"/>
</dbReference>
<evidence type="ECO:0000259" key="2">
    <source>
        <dbReference type="Pfam" id="PF07238"/>
    </source>
</evidence>
<gene>
    <name evidence="3" type="ORF">AACH06_23800</name>
</gene>
<dbReference type="InterPro" id="IPR009875">
    <property type="entry name" value="PilZ_domain"/>
</dbReference>
<feature type="region of interest" description="Disordered" evidence="1">
    <location>
        <begin position="1"/>
        <end position="24"/>
    </location>
</feature>
<sequence>MPVDSNASPAAAPAAAERRQAPRKPLRTAATLIIGGYRLPGRTVDISQQGLCVTADRNLPSGTDCDVEFTLMENGRSHRMLLKAKVVHGVLSRQDGFKIGLMLTQVNSTAQQAIDQFMKGA</sequence>
<dbReference type="RefSeq" id="WP_341428286.1">
    <property type="nucleotide sequence ID" value="NZ_JBBUTG010000022.1"/>
</dbReference>
<dbReference type="Gene3D" id="2.40.10.220">
    <property type="entry name" value="predicted glycosyltransferase like domains"/>
    <property type="match status" value="1"/>
</dbReference>